<name>A0ABD3T6A4_SINWO</name>
<keyword evidence="2" id="KW-1133">Transmembrane helix</keyword>
<proteinExistence type="predicted"/>
<dbReference type="PANTHER" id="PTHR15071:SF0">
    <property type="entry name" value="MANNOSE 6-PHOSPHATE RECEPTOR-LIKE PROTEIN 1"/>
    <property type="match status" value="1"/>
</dbReference>
<dbReference type="InterPro" id="IPR009011">
    <property type="entry name" value="Man6P_isomerase_rcpt-bd_dom_sf"/>
</dbReference>
<keyword evidence="2" id="KW-0812">Transmembrane</keyword>
<dbReference type="EMBL" id="JBJQND010000019">
    <property type="protein sequence ID" value="KAL3831858.1"/>
    <property type="molecule type" value="Genomic_DNA"/>
</dbReference>
<keyword evidence="4" id="KW-1185">Reference proteome</keyword>
<evidence type="ECO:0000256" key="2">
    <source>
        <dbReference type="SAM" id="Phobius"/>
    </source>
</evidence>
<dbReference type="Proteomes" id="UP001634394">
    <property type="component" value="Unassembled WGS sequence"/>
</dbReference>
<keyword evidence="1" id="KW-0325">Glycoprotein</keyword>
<sequence>MQDSSIIYVVLYSLLFILISGLFQPVVGKCSKTGPCSCQTEDGGKLDLHPISKTDGTPQFLDIDDPSGQDQFSWNPCKPFNEGTAIDVMVVQSRFGVPRRFYYNLGTEDSANFLDTDAGLVLQYSADALKENTLRTSIFKLICDQSQEGTLTALGERGQQAIYDFELRSKYACIQGGSSSISAGTVLCIVFFVLVFVYIVGGILFQTFVRKATGKERFPNYDMWRHFPIYVKTGIVFIFRRGKNVPVYQAI</sequence>
<keyword evidence="2" id="KW-0472">Membrane</keyword>
<dbReference type="InterPro" id="IPR028927">
    <property type="entry name" value="Man-6-P_rcpt"/>
</dbReference>
<dbReference type="PANTHER" id="PTHR15071">
    <property type="entry name" value="MANNOSE-6-PHOSPHATE RECEPTOR FAMILY MEMBER"/>
    <property type="match status" value="1"/>
</dbReference>
<comment type="caution">
    <text evidence="3">The sequence shown here is derived from an EMBL/GenBank/DDBJ whole genome shotgun (WGS) entry which is preliminary data.</text>
</comment>
<accession>A0ABD3T6A4</accession>
<evidence type="ECO:0000256" key="1">
    <source>
        <dbReference type="ARBA" id="ARBA00023180"/>
    </source>
</evidence>
<dbReference type="Pfam" id="PF02157">
    <property type="entry name" value="Man-6-P_recep"/>
    <property type="match status" value="1"/>
</dbReference>
<feature type="transmembrane region" description="Helical" evidence="2">
    <location>
        <begin position="7"/>
        <end position="27"/>
    </location>
</feature>
<gene>
    <name evidence="3" type="ORF">ACJMK2_023555</name>
</gene>
<dbReference type="Gene3D" id="2.70.130.10">
    <property type="entry name" value="Mannose-6-phosphate receptor binding domain"/>
    <property type="match status" value="1"/>
</dbReference>
<dbReference type="AlphaFoldDB" id="A0ABD3T6A4"/>
<dbReference type="GO" id="GO:0000139">
    <property type="term" value="C:Golgi membrane"/>
    <property type="evidence" value="ECO:0007669"/>
    <property type="project" value="UniProtKB-SubCell"/>
</dbReference>
<protein>
    <recommendedName>
        <fullName evidence="5">Cation-dependent mannose-6-phosphate receptor</fullName>
    </recommendedName>
</protein>
<evidence type="ECO:0000313" key="3">
    <source>
        <dbReference type="EMBL" id="KAL3831858.1"/>
    </source>
</evidence>
<evidence type="ECO:0000313" key="4">
    <source>
        <dbReference type="Proteomes" id="UP001634394"/>
    </source>
</evidence>
<dbReference type="SUPFAM" id="SSF50911">
    <property type="entry name" value="Mannose 6-phosphate receptor domain"/>
    <property type="match status" value="1"/>
</dbReference>
<organism evidence="3 4">
    <name type="scientific">Sinanodonta woodiana</name>
    <name type="common">Chinese pond mussel</name>
    <name type="synonym">Anodonta woodiana</name>
    <dbReference type="NCBI Taxonomy" id="1069815"/>
    <lineage>
        <taxon>Eukaryota</taxon>
        <taxon>Metazoa</taxon>
        <taxon>Spiralia</taxon>
        <taxon>Lophotrochozoa</taxon>
        <taxon>Mollusca</taxon>
        <taxon>Bivalvia</taxon>
        <taxon>Autobranchia</taxon>
        <taxon>Heteroconchia</taxon>
        <taxon>Palaeoheterodonta</taxon>
        <taxon>Unionida</taxon>
        <taxon>Unionoidea</taxon>
        <taxon>Unionidae</taxon>
        <taxon>Unioninae</taxon>
        <taxon>Sinanodonta</taxon>
    </lineage>
</organism>
<evidence type="ECO:0008006" key="5">
    <source>
        <dbReference type="Google" id="ProtNLM"/>
    </source>
</evidence>
<reference evidence="3 4" key="1">
    <citation type="submission" date="2024-11" db="EMBL/GenBank/DDBJ databases">
        <title>Chromosome-level genome assembly of the freshwater bivalve Anodonta woodiana.</title>
        <authorList>
            <person name="Chen X."/>
        </authorList>
    </citation>
    <scope>NUCLEOTIDE SEQUENCE [LARGE SCALE GENOMIC DNA]</scope>
    <source>
        <strain evidence="3">MN2024</strain>
        <tissue evidence="3">Gills</tissue>
    </source>
</reference>
<feature type="transmembrane region" description="Helical" evidence="2">
    <location>
        <begin position="181"/>
        <end position="205"/>
    </location>
</feature>